<feature type="domain" description="Mycothiol-dependent maleylpyruvate isomerase metal-binding" evidence="1">
    <location>
        <begin position="7"/>
        <end position="143"/>
    </location>
</feature>
<name>A0A840PIC2_9ACTN</name>
<dbReference type="SUPFAM" id="SSF109854">
    <property type="entry name" value="DinB/YfiT-like putative metalloenzymes"/>
    <property type="match status" value="1"/>
</dbReference>
<dbReference type="GO" id="GO:0046872">
    <property type="term" value="F:metal ion binding"/>
    <property type="evidence" value="ECO:0007669"/>
    <property type="project" value="InterPro"/>
</dbReference>
<reference evidence="2 3" key="1">
    <citation type="submission" date="2020-08" db="EMBL/GenBank/DDBJ databases">
        <title>Genomic Encyclopedia of Type Strains, Phase IV (KMG-IV): sequencing the most valuable type-strain genomes for metagenomic binning, comparative biology and taxonomic classification.</title>
        <authorList>
            <person name="Goeker M."/>
        </authorList>
    </citation>
    <scope>NUCLEOTIDE SEQUENCE [LARGE SCALE GENOMIC DNA]</scope>
    <source>
        <strain evidence="2 3">DSM 45615</strain>
    </source>
</reference>
<proteinExistence type="predicted"/>
<gene>
    <name evidence="2" type="ORF">HNP84_007405</name>
</gene>
<protein>
    <recommendedName>
        <fullName evidence="1">Mycothiol-dependent maleylpyruvate isomerase metal-binding domain-containing protein</fullName>
    </recommendedName>
</protein>
<dbReference type="EMBL" id="JACHGN010000019">
    <property type="protein sequence ID" value="MBB5137653.1"/>
    <property type="molecule type" value="Genomic_DNA"/>
</dbReference>
<keyword evidence="3" id="KW-1185">Reference proteome</keyword>
<dbReference type="Gene3D" id="1.20.120.450">
    <property type="entry name" value="dinb family like domain"/>
    <property type="match status" value="1"/>
</dbReference>
<sequence length="207" mass="21608">MMDGGDVRRAVAEMARVLGPHEAADWSLPAGPLEWSCWTTAAHIAHDLLAYAGQLAHAGEAGSGLPYGGAVREAEAYLPFDLRVAEGASPGEVIQVVVACGGLLSAALATADPGVRAWHWGPCDPAGFAAMGVAETILHTHDITRGLGVAWQPPATLCAGVLDRLFPDAPQGDPVRVLLWATGRGELEGRPRVTSWVWRAALPPEGS</sequence>
<evidence type="ECO:0000313" key="3">
    <source>
        <dbReference type="Proteomes" id="UP000578449"/>
    </source>
</evidence>
<dbReference type="AlphaFoldDB" id="A0A840PIC2"/>
<dbReference type="InterPro" id="IPR034660">
    <property type="entry name" value="DinB/YfiT-like"/>
</dbReference>
<dbReference type="InterPro" id="IPR024344">
    <property type="entry name" value="MDMPI_metal-binding"/>
</dbReference>
<organism evidence="2 3">
    <name type="scientific">Thermocatellispora tengchongensis</name>
    <dbReference type="NCBI Taxonomy" id="1073253"/>
    <lineage>
        <taxon>Bacteria</taxon>
        <taxon>Bacillati</taxon>
        <taxon>Actinomycetota</taxon>
        <taxon>Actinomycetes</taxon>
        <taxon>Streptosporangiales</taxon>
        <taxon>Streptosporangiaceae</taxon>
        <taxon>Thermocatellispora</taxon>
    </lineage>
</organism>
<evidence type="ECO:0000259" key="1">
    <source>
        <dbReference type="Pfam" id="PF11716"/>
    </source>
</evidence>
<accession>A0A840PIC2</accession>
<comment type="caution">
    <text evidence="2">The sequence shown here is derived from an EMBL/GenBank/DDBJ whole genome shotgun (WGS) entry which is preliminary data.</text>
</comment>
<dbReference type="Proteomes" id="UP000578449">
    <property type="component" value="Unassembled WGS sequence"/>
</dbReference>
<dbReference type="RefSeq" id="WP_345599779.1">
    <property type="nucleotide sequence ID" value="NZ_BAABIX010000035.1"/>
</dbReference>
<dbReference type="Pfam" id="PF11716">
    <property type="entry name" value="MDMPI_N"/>
    <property type="match status" value="1"/>
</dbReference>
<evidence type="ECO:0000313" key="2">
    <source>
        <dbReference type="EMBL" id="MBB5137653.1"/>
    </source>
</evidence>